<feature type="compositionally biased region" description="Low complexity" evidence="10">
    <location>
        <begin position="416"/>
        <end position="426"/>
    </location>
</feature>
<feature type="compositionally biased region" description="Pro residues" evidence="10">
    <location>
        <begin position="210"/>
        <end position="225"/>
    </location>
</feature>
<proteinExistence type="predicted"/>
<evidence type="ECO:0000256" key="7">
    <source>
        <dbReference type="ARBA" id="ARBA00065542"/>
    </source>
</evidence>
<dbReference type="Gene3D" id="1.10.720.30">
    <property type="entry name" value="SAP domain"/>
    <property type="match status" value="1"/>
</dbReference>
<dbReference type="GO" id="GO:0005634">
    <property type="term" value="C:nucleus"/>
    <property type="evidence" value="ECO:0007669"/>
    <property type="project" value="UniProtKB-SubCell"/>
</dbReference>
<dbReference type="GO" id="GO:0003712">
    <property type="term" value="F:transcription coregulator activity"/>
    <property type="evidence" value="ECO:0007669"/>
    <property type="project" value="TreeGrafter"/>
</dbReference>
<feature type="compositionally biased region" description="Low complexity" evidence="10">
    <location>
        <begin position="307"/>
        <end position="330"/>
    </location>
</feature>
<evidence type="ECO:0000256" key="4">
    <source>
        <dbReference type="ARBA" id="ARBA00023163"/>
    </source>
</evidence>
<comment type="function">
    <text evidence="6">Transcriptional coactivator. Stimulates the transcriptional activity of MEF2C. Stimulates MYOD1 activity in part via MEF2, resulting in an enhancement of skeletal muscle differentiation.</text>
</comment>
<evidence type="ECO:0000256" key="6">
    <source>
        <dbReference type="ARBA" id="ARBA00057766"/>
    </source>
</evidence>
<protein>
    <recommendedName>
        <fullName evidence="8">MEF2-activating motif and SAP domain-containing transcriptional regulator</fullName>
    </recommendedName>
    <alternativeName>
        <fullName evidence="9">MEF2-activating SAP transcriptional regulatory protein</fullName>
    </alternativeName>
</protein>
<dbReference type="SMART" id="SM00513">
    <property type="entry name" value="SAP"/>
    <property type="match status" value="1"/>
</dbReference>
<feature type="compositionally biased region" description="Polar residues" evidence="10">
    <location>
        <begin position="293"/>
        <end position="306"/>
    </location>
</feature>
<feature type="compositionally biased region" description="Basic and acidic residues" evidence="10">
    <location>
        <begin position="261"/>
        <end position="283"/>
    </location>
</feature>
<evidence type="ECO:0000256" key="9">
    <source>
        <dbReference type="ARBA" id="ARBA00075943"/>
    </source>
</evidence>
<organism evidence="12 13">
    <name type="scientific">Diceros bicornis minor</name>
    <name type="common">South-central black rhinoceros</name>
    <dbReference type="NCBI Taxonomy" id="77932"/>
    <lineage>
        <taxon>Eukaryota</taxon>
        <taxon>Metazoa</taxon>
        <taxon>Chordata</taxon>
        <taxon>Craniata</taxon>
        <taxon>Vertebrata</taxon>
        <taxon>Euteleostomi</taxon>
        <taxon>Mammalia</taxon>
        <taxon>Eutheria</taxon>
        <taxon>Laurasiatheria</taxon>
        <taxon>Perissodactyla</taxon>
        <taxon>Rhinocerotidae</taxon>
        <taxon>Diceros</taxon>
    </lineage>
</organism>
<dbReference type="PANTHER" id="PTHR23251">
    <property type="entry name" value="LYSINE-RICH CEACAM1 CO-ISOLATED PROTEIN LYRIC PROTEIN"/>
    <property type="match status" value="1"/>
</dbReference>
<evidence type="ECO:0000313" key="13">
    <source>
        <dbReference type="Proteomes" id="UP000551758"/>
    </source>
</evidence>
<dbReference type="Proteomes" id="UP000551758">
    <property type="component" value="Unassembled WGS sequence"/>
</dbReference>
<evidence type="ECO:0000256" key="2">
    <source>
        <dbReference type="ARBA" id="ARBA00023015"/>
    </source>
</evidence>
<sequence length="522" mass="55540">GQPADVHSDLASCGGPALPPVQVPIPALAMTLAASSQRSQIIRSKFRSVLQLRIHRRYQDPRAEASRALLPTQPCSSLPGLLPAGLSGSFTASPVSDPDPWISASAPALAPAPALPLGPAPPLFSPGVLLPEPEYCAWRSLKKESPKISQHWREPKPKGNLTYHQYMPPEPRQRSRADPQAEGSALGPPGPPLWEERNSQQPPLRMKPTPLTPSLPGIPSPSPPPHKLELQTLKLEELTVSELRQQLRLRGLPVSGTKSMLLERMRGDATPRERPKPRREDSPAGKAKPNISPAGSSTCRGNPCDNSSSSSGSGSGSSADPFLSTSLGDSDSGGGAAGSDPQGSGERERARGLRSGSGPESQVHAASARPQLLPDRGIDDILEDQVEPDVPLPPIPLDFPGSFDVLSPSPDSEGLSSVFSSSLPSPTNSPSPSPRGPTDSLDWLEALSGGPPLGCGPPAPSIFSADLCDSSGTRLWDLLEDPCFWSPNEKEKAREGVEEEEEEEDEDEEERRRSHCPQNLVE</sequence>
<feature type="compositionally biased region" description="Acidic residues" evidence="10">
    <location>
        <begin position="497"/>
        <end position="509"/>
    </location>
</feature>
<accession>A0A7J7FCX1</accession>
<evidence type="ECO:0000256" key="10">
    <source>
        <dbReference type="SAM" id="MobiDB-lite"/>
    </source>
</evidence>
<dbReference type="GO" id="GO:0006357">
    <property type="term" value="P:regulation of transcription by RNA polymerase II"/>
    <property type="evidence" value="ECO:0007669"/>
    <property type="project" value="TreeGrafter"/>
</dbReference>
<feature type="region of interest" description="Disordered" evidence="10">
    <location>
        <begin position="487"/>
        <end position="522"/>
    </location>
</feature>
<dbReference type="InterPro" id="IPR052305">
    <property type="entry name" value="TransReg_TumorExp"/>
</dbReference>
<comment type="caution">
    <text evidence="12">The sequence shown here is derived from an EMBL/GenBank/DDBJ whole genome shotgun (WGS) entry which is preliminary data.</text>
</comment>
<feature type="compositionally biased region" description="Basic and acidic residues" evidence="10">
    <location>
        <begin position="146"/>
        <end position="157"/>
    </location>
</feature>
<evidence type="ECO:0000256" key="1">
    <source>
        <dbReference type="ARBA" id="ARBA00004123"/>
    </source>
</evidence>
<dbReference type="InterPro" id="IPR003034">
    <property type="entry name" value="SAP_dom"/>
</dbReference>
<dbReference type="PROSITE" id="PS50800">
    <property type="entry name" value="SAP"/>
    <property type="match status" value="1"/>
</dbReference>
<dbReference type="AlphaFoldDB" id="A0A7J7FCX1"/>
<feature type="domain" description="SAP" evidence="11">
    <location>
        <begin position="235"/>
        <end position="269"/>
    </location>
</feature>
<dbReference type="EMBL" id="JACDTQ010000810">
    <property type="protein sequence ID" value="KAF5925905.1"/>
    <property type="molecule type" value="Genomic_DNA"/>
</dbReference>
<evidence type="ECO:0000256" key="3">
    <source>
        <dbReference type="ARBA" id="ARBA00023159"/>
    </source>
</evidence>
<keyword evidence="3" id="KW-0010">Activator</keyword>
<reference evidence="12 13" key="1">
    <citation type="journal article" date="2020" name="Mol. Biol. Evol.">
        <title>Interspecific Gene Flow and the Evolution of Specialization in Black and White Rhinoceros.</title>
        <authorList>
            <person name="Moodley Y."/>
            <person name="Westbury M.V."/>
            <person name="Russo I.M."/>
            <person name="Gopalakrishnan S."/>
            <person name="Rakotoarivelo A."/>
            <person name="Olsen R.A."/>
            <person name="Prost S."/>
            <person name="Tunstall T."/>
            <person name="Ryder O.A."/>
            <person name="Dalen L."/>
            <person name="Bruford M.W."/>
        </authorList>
    </citation>
    <scope>NUCLEOTIDE SEQUENCE [LARGE SCALE GENOMIC DNA]</scope>
    <source>
        <strain evidence="12">SBR-YM</strain>
        <tissue evidence="12">Skin</tissue>
    </source>
</reference>
<dbReference type="InterPro" id="IPR036361">
    <property type="entry name" value="SAP_dom_sf"/>
</dbReference>
<feature type="region of interest" description="Disordered" evidence="10">
    <location>
        <begin position="146"/>
        <end position="231"/>
    </location>
</feature>
<evidence type="ECO:0000256" key="8">
    <source>
        <dbReference type="ARBA" id="ARBA00073667"/>
    </source>
</evidence>
<gene>
    <name evidence="12" type="ORF">HPG69_000396</name>
</gene>
<feature type="region of interest" description="Disordered" evidence="10">
    <location>
        <begin position="244"/>
        <end position="466"/>
    </location>
</feature>
<comment type="subcellular location">
    <subcellularLocation>
        <location evidence="1">Nucleus</location>
    </subcellularLocation>
</comment>
<keyword evidence="13" id="KW-1185">Reference proteome</keyword>
<keyword evidence="5" id="KW-0539">Nucleus</keyword>
<dbReference type="Pfam" id="PF02037">
    <property type="entry name" value="SAP"/>
    <property type="match status" value="1"/>
</dbReference>
<feature type="non-terminal residue" evidence="12">
    <location>
        <position position="522"/>
    </location>
</feature>
<dbReference type="PANTHER" id="PTHR23251:SF1">
    <property type="entry name" value="MEF2-ACTIVATING MOTIF AND SAP DOMAIN-CONTAINING TRANSCRIPTIONAL REGULATOR"/>
    <property type="match status" value="1"/>
</dbReference>
<comment type="subunit">
    <text evidence="7">Interacts with MEF2C.</text>
</comment>
<name>A0A7J7FCX1_DICBM</name>
<evidence type="ECO:0000313" key="12">
    <source>
        <dbReference type="EMBL" id="KAF5925905.1"/>
    </source>
</evidence>
<dbReference type="FunFam" id="1.10.720.30:FF:000016">
    <property type="entry name" value="MEF2-activating motif and SAP domain-containing transcriptional regulator isoform X2"/>
    <property type="match status" value="1"/>
</dbReference>
<keyword evidence="2" id="KW-0805">Transcription regulation</keyword>
<evidence type="ECO:0000256" key="5">
    <source>
        <dbReference type="ARBA" id="ARBA00023242"/>
    </source>
</evidence>
<keyword evidence="4" id="KW-0804">Transcription</keyword>
<dbReference type="SUPFAM" id="SSF68906">
    <property type="entry name" value="SAP domain"/>
    <property type="match status" value="1"/>
</dbReference>
<evidence type="ECO:0000259" key="11">
    <source>
        <dbReference type="PROSITE" id="PS50800"/>
    </source>
</evidence>